<dbReference type="EMBL" id="JAOCKG010000003">
    <property type="protein sequence ID" value="MDH2050534.1"/>
    <property type="molecule type" value="Genomic_DNA"/>
</dbReference>
<name>A0AA42W8D3_9BURK</name>
<proteinExistence type="inferred from homology"/>
<gene>
    <name evidence="7" type="ORF">N5K24_09000</name>
</gene>
<dbReference type="Pfam" id="PF03466">
    <property type="entry name" value="LysR_substrate"/>
    <property type="match status" value="1"/>
</dbReference>
<keyword evidence="3" id="KW-0238">DNA-binding</keyword>
<dbReference type="PANTHER" id="PTHR30346:SF26">
    <property type="entry name" value="HYDROGEN PEROXIDE-INDUCIBLE GENES ACTIVATOR"/>
    <property type="match status" value="1"/>
</dbReference>
<dbReference type="Proteomes" id="UP001161276">
    <property type="component" value="Unassembled WGS sequence"/>
</dbReference>
<dbReference type="GO" id="GO:0003677">
    <property type="term" value="F:DNA binding"/>
    <property type="evidence" value="ECO:0007669"/>
    <property type="project" value="UniProtKB-KW"/>
</dbReference>
<dbReference type="GO" id="GO:0032993">
    <property type="term" value="C:protein-DNA complex"/>
    <property type="evidence" value="ECO:0007669"/>
    <property type="project" value="TreeGrafter"/>
</dbReference>
<evidence type="ECO:0000313" key="7">
    <source>
        <dbReference type="EMBL" id="MDH2050534.1"/>
    </source>
</evidence>
<dbReference type="SUPFAM" id="SSF53850">
    <property type="entry name" value="Periplasmic binding protein-like II"/>
    <property type="match status" value="1"/>
</dbReference>
<dbReference type="Pfam" id="PF00126">
    <property type="entry name" value="HTH_1"/>
    <property type="match status" value="1"/>
</dbReference>
<comment type="similarity">
    <text evidence="1">Belongs to the LysR transcriptional regulatory family.</text>
</comment>
<dbReference type="AlphaFoldDB" id="A0AA42W8D3"/>
<dbReference type="InterPro" id="IPR000847">
    <property type="entry name" value="LysR_HTH_N"/>
</dbReference>
<dbReference type="PRINTS" id="PR00039">
    <property type="entry name" value="HTHLYSR"/>
</dbReference>
<protein>
    <submittedName>
        <fullName evidence="7">LysR family transcriptional regulator</fullName>
    </submittedName>
</protein>
<keyword evidence="4" id="KW-0010">Activator</keyword>
<dbReference type="InterPro" id="IPR036390">
    <property type="entry name" value="WH_DNA-bd_sf"/>
</dbReference>
<dbReference type="Gene3D" id="1.10.10.10">
    <property type="entry name" value="Winged helix-like DNA-binding domain superfamily/Winged helix DNA-binding domain"/>
    <property type="match status" value="1"/>
</dbReference>
<dbReference type="RefSeq" id="WP_280026496.1">
    <property type="nucleotide sequence ID" value="NZ_JAOCKG010000003.1"/>
</dbReference>
<dbReference type="PANTHER" id="PTHR30346">
    <property type="entry name" value="TRANSCRIPTIONAL DUAL REGULATOR HCAR-RELATED"/>
    <property type="match status" value="1"/>
</dbReference>
<organism evidence="7 8">
    <name type="scientific">Achromobacter marplatensis</name>
    <dbReference type="NCBI Taxonomy" id="470868"/>
    <lineage>
        <taxon>Bacteria</taxon>
        <taxon>Pseudomonadati</taxon>
        <taxon>Pseudomonadota</taxon>
        <taxon>Betaproteobacteria</taxon>
        <taxon>Burkholderiales</taxon>
        <taxon>Alcaligenaceae</taxon>
        <taxon>Achromobacter</taxon>
    </lineage>
</organism>
<evidence type="ECO:0000313" key="8">
    <source>
        <dbReference type="Proteomes" id="UP001161276"/>
    </source>
</evidence>
<dbReference type="InterPro" id="IPR036388">
    <property type="entry name" value="WH-like_DNA-bd_sf"/>
</dbReference>
<feature type="domain" description="HTH lysR-type" evidence="6">
    <location>
        <begin position="1"/>
        <end position="58"/>
    </location>
</feature>
<evidence type="ECO:0000256" key="4">
    <source>
        <dbReference type="ARBA" id="ARBA00023159"/>
    </source>
</evidence>
<dbReference type="FunFam" id="1.10.10.10:FF:000001">
    <property type="entry name" value="LysR family transcriptional regulator"/>
    <property type="match status" value="1"/>
</dbReference>
<dbReference type="PROSITE" id="PS50931">
    <property type="entry name" value="HTH_LYSR"/>
    <property type="match status" value="1"/>
</dbReference>
<dbReference type="InterPro" id="IPR005119">
    <property type="entry name" value="LysR_subst-bd"/>
</dbReference>
<comment type="caution">
    <text evidence="7">The sequence shown here is derived from an EMBL/GenBank/DDBJ whole genome shotgun (WGS) entry which is preliminary data.</text>
</comment>
<accession>A0AA42W8D3</accession>
<evidence type="ECO:0000256" key="2">
    <source>
        <dbReference type="ARBA" id="ARBA00023015"/>
    </source>
</evidence>
<reference evidence="7" key="1">
    <citation type="submission" date="2022-09" db="EMBL/GenBank/DDBJ databases">
        <title>Intensive care unit water sources are persistently colonized with multi-drug resistant bacteria and are the site of extensive horizontal gene transfer of antibiotic resistance genes.</title>
        <authorList>
            <person name="Diorio-Toth L."/>
        </authorList>
    </citation>
    <scope>NUCLEOTIDE SEQUENCE</scope>
    <source>
        <strain evidence="7">GD03676</strain>
    </source>
</reference>
<evidence type="ECO:0000256" key="5">
    <source>
        <dbReference type="ARBA" id="ARBA00023163"/>
    </source>
</evidence>
<sequence>MDSRQLKAFVAVFEERNITGAARRLHLSQPALSGTIKSLEDLLGTQLFERQARGVSVTEDARILYPQARRLLSQTESMTQQFRQGANAAEIEIGVEADIAGEDVAAFVQAARQAVPALFVKLSEGCVGDARLSTEDERCEDELFLTLSIDPYVLAVPEGSAGDAALPWIVCPSHPTHQRLLPYYGAAASAPAAHAGSLRLALELAAAGVGACVAPESLVRRQAGVAARPIGELEMFRRVGLCYAVQALDKPVLATLVEALRARAPQAEPV</sequence>
<keyword evidence="5" id="KW-0804">Transcription</keyword>
<dbReference type="SUPFAM" id="SSF46785">
    <property type="entry name" value="Winged helix' DNA-binding domain"/>
    <property type="match status" value="1"/>
</dbReference>
<evidence type="ECO:0000256" key="1">
    <source>
        <dbReference type="ARBA" id="ARBA00009437"/>
    </source>
</evidence>
<keyword evidence="2" id="KW-0805">Transcription regulation</keyword>
<dbReference type="GO" id="GO:0003700">
    <property type="term" value="F:DNA-binding transcription factor activity"/>
    <property type="evidence" value="ECO:0007669"/>
    <property type="project" value="InterPro"/>
</dbReference>
<evidence type="ECO:0000259" key="6">
    <source>
        <dbReference type="PROSITE" id="PS50931"/>
    </source>
</evidence>
<dbReference type="Gene3D" id="3.40.190.290">
    <property type="match status" value="1"/>
</dbReference>
<evidence type="ECO:0000256" key="3">
    <source>
        <dbReference type="ARBA" id="ARBA00023125"/>
    </source>
</evidence>